<organism evidence="1 2">
    <name type="scientific">Pleurodeles waltl</name>
    <name type="common">Iberian ribbed newt</name>
    <dbReference type="NCBI Taxonomy" id="8319"/>
    <lineage>
        <taxon>Eukaryota</taxon>
        <taxon>Metazoa</taxon>
        <taxon>Chordata</taxon>
        <taxon>Craniata</taxon>
        <taxon>Vertebrata</taxon>
        <taxon>Euteleostomi</taxon>
        <taxon>Amphibia</taxon>
        <taxon>Batrachia</taxon>
        <taxon>Caudata</taxon>
        <taxon>Salamandroidea</taxon>
        <taxon>Salamandridae</taxon>
        <taxon>Pleurodelinae</taxon>
        <taxon>Pleurodeles</taxon>
    </lineage>
</organism>
<gene>
    <name evidence="1" type="ORF">NDU88_000949</name>
</gene>
<keyword evidence="2" id="KW-1185">Reference proteome</keyword>
<evidence type="ECO:0000313" key="1">
    <source>
        <dbReference type="EMBL" id="KAJ1205515.1"/>
    </source>
</evidence>
<comment type="caution">
    <text evidence="1">The sequence shown here is derived from an EMBL/GenBank/DDBJ whole genome shotgun (WGS) entry which is preliminary data.</text>
</comment>
<reference evidence="1" key="1">
    <citation type="journal article" date="2022" name="bioRxiv">
        <title>Sequencing and chromosome-scale assembly of the giantPleurodeles waltlgenome.</title>
        <authorList>
            <person name="Brown T."/>
            <person name="Elewa A."/>
            <person name="Iarovenko S."/>
            <person name="Subramanian E."/>
            <person name="Araus A.J."/>
            <person name="Petzold A."/>
            <person name="Susuki M."/>
            <person name="Suzuki K.-i.T."/>
            <person name="Hayashi T."/>
            <person name="Toyoda A."/>
            <person name="Oliveira C."/>
            <person name="Osipova E."/>
            <person name="Leigh N.D."/>
            <person name="Simon A."/>
            <person name="Yun M.H."/>
        </authorList>
    </citation>
    <scope>NUCLEOTIDE SEQUENCE</scope>
    <source>
        <strain evidence="1">20211129_DDA</strain>
        <tissue evidence="1">Liver</tissue>
    </source>
</reference>
<proteinExistence type="predicted"/>
<sequence>MDNPSWTSAALRHYPRLEQCRLTVRNPPSRFVPPRVMQRMVLTSGITVITIRGDTARKTSSKVPPSSSRSFMGIPARFIKSKTVLIVAAALHARGCGGD</sequence>
<dbReference type="EMBL" id="JANPWB010000002">
    <property type="protein sequence ID" value="KAJ1205515.1"/>
    <property type="molecule type" value="Genomic_DNA"/>
</dbReference>
<name>A0AAV7VZN2_PLEWA</name>
<protein>
    <submittedName>
        <fullName evidence="1">Uncharacterized protein</fullName>
    </submittedName>
</protein>
<accession>A0AAV7VZN2</accession>
<dbReference type="Proteomes" id="UP001066276">
    <property type="component" value="Chromosome 1_2"/>
</dbReference>
<evidence type="ECO:0000313" key="2">
    <source>
        <dbReference type="Proteomes" id="UP001066276"/>
    </source>
</evidence>
<dbReference type="AlphaFoldDB" id="A0AAV7VZN2"/>